<dbReference type="PANTHER" id="PTHR34194:SF25">
    <property type="entry name" value="OS05G0423200 PROTEIN"/>
    <property type="match status" value="1"/>
</dbReference>
<dbReference type="PANTHER" id="PTHR34194">
    <property type="entry name" value="F14J8.16 PROTEIN"/>
    <property type="match status" value="1"/>
</dbReference>
<gene>
    <name evidence="2" type="ORF">ZOSMA_345G00100</name>
</gene>
<dbReference type="AlphaFoldDB" id="A0A0K9P7B0"/>
<dbReference type="OMA" id="IDKPLAC"/>
<evidence type="ECO:0000256" key="1">
    <source>
        <dbReference type="SAM" id="MobiDB-lite"/>
    </source>
</evidence>
<evidence type="ECO:0000313" key="3">
    <source>
        <dbReference type="Proteomes" id="UP000036987"/>
    </source>
</evidence>
<evidence type="ECO:0000313" key="2">
    <source>
        <dbReference type="EMBL" id="KMZ64894.1"/>
    </source>
</evidence>
<protein>
    <submittedName>
        <fullName evidence="2">Uncharacterized protein</fullName>
    </submittedName>
</protein>
<organism evidence="2 3">
    <name type="scientific">Zostera marina</name>
    <name type="common">Eelgrass</name>
    <dbReference type="NCBI Taxonomy" id="29655"/>
    <lineage>
        <taxon>Eukaryota</taxon>
        <taxon>Viridiplantae</taxon>
        <taxon>Streptophyta</taxon>
        <taxon>Embryophyta</taxon>
        <taxon>Tracheophyta</taxon>
        <taxon>Spermatophyta</taxon>
        <taxon>Magnoliopsida</taxon>
        <taxon>Liliopsida</taxon>
        <taxon>Zosteraceae</taxon>
        <taxon>Zostera</taxon>
    </lineage>
</organism>
<keyword evidence="3" id="KW-1185">Reference proteome</keyword>
<dbReference type="OrthoDB" id="298344at2759"/>
<comment type="caution">
    <text evidence="2">The sequence shown here is derived from an EMBL/GenBank/DDBJ whole genome shotgun (WGS) entry which is preliminary data.</text>
</comment>
<dbReference type="STRING" id="29655.A0A0K9P7B0"/>
<sequence>MDLPVEENGDLDEADPSYMFFLDHLRQVDNSLIFEMVETDGSLIEIKYDGENEWDEISNPKTPETLESAGLAESSEQTDRSSPDSVVRTQPNISSYECDPCYAKFLDNVKIQDNLMVLNWGTNTSVTYERGKRTEEVGNSIGHEIIPFQTPSHQEFDSQMEQVQQFDSKIEEEMPFHERLAKVLDNAYDQNEYEELLRKVNERKPVVKFKNLRDQTISYESPQMGLSYLDHYRDLAKQISIADHQTSLKLLRGFFFWIENLCHEGAYAPWAVSSEVSLIDDCDIMVPLDSFSEPRLLEAGSSDHEILDSSNQNPNTNI</sequence>
<feature type="region of interest" description="Disordered" evidence="1">
    <location>
        <begin position="54"/>
        <end position="91"/>
    </location>
</feature>
<name>A0A0K9P7B0_ZOSMR</name>
<dbReference type="Proteomes" id="UP000036987">
    <property type="component" value="Unassembled WGS sequence"/>
</dbReference>
<proteinExistence type="predicted"/>
<dbReference type="EMBL" id="LFYR01001090">
    <property type="protein sequence ID" value="KMZ64894.1"/>
    <property type="molecule type" value="Genomic_DNA"/>
</dbReference>
<accession>A0A0K9P7B0</accession>
<reference evidence="3" key="1">
    <citation type="journal article" date="2016" name="Nature">
        <title>The genome of the seagrass Zostera marina reveals angiosperm adaptation to the sea.</title>
        <authorList>
            <person name="Olsen J.L."/>
            <person name="Rouze P."/>
            <person name="Verhelst B."/>
            <person name="Lin Y.-C."/>
            <person name="Bayer T."/>
            <person name="Collen J."/>
            <person name="Dattolo E."/>
            <person name="De Paoli E."/>
            <person name="Dittami S."/>
            <person name="Maumus F."/>
            <person name="Michel G."/>
            <person name="Kersting A."/>
            <person name="Lauritano C."/>
            <person name="Lohaus R."/>
            <person name="Toepel M."/>
            <person name="Tonon T."/>
            <person name="Vanneste K."/>
            <person name="Amirebrahimi M."/>
            <person name="Brakel J."/>
            <person name="Bostroem C."/>
            <person name="Chovatia M."/>
            <person name="Grimwood J."/>
            <person name="Jenkins J.W."/>
            <person name="Jueterbock A."/>
            <person name="Mraz A."/>
            <person name="Stam W.T."/>
            <person name="Tice H."/>
            <person name="Bornberg-Bauer E."/>
            <person name="Green P.J."/>
            <person name="Pearson G.A."/>
            <person name="Procaccini G."/>
            <person name="Duarte C.M."/>
            <person name="Schmutz J."/>
            <person name="Reusch T.B.H."/>
            <person name="Van de Peer Y."/>
        </authorList>
    </citation>
    <scope>NUCLEOTIDE SEQUENCE [LARGE SCALE GENOMIC DNA]</scope>
    <source>
        <strain evidence="3">cv. Finnish</strain>
    </source>
</reference>